<gene>
    <name evidence="1" type="ORF">GTZ93_41405</name>
</gene>
<dbReference type="SUPFAM" id="SSF48371">
    <property type="entry name" value="ARM repeat"/>
    <property type="match status" value="1"/>
</dbReference>
<dbReference type="Pfam" id="PF08713">
    <property type="entry name" value="DNA_alkylation"/>
    <property type="match status" value="1"/>
</dbReference>
<keyword evidence="2" id="KW-1185">Reference proteome</keyword>
<organism evidence="1 2">
    <name type="scientific">Corallococcus exiguus</name>
    <dbReference type="NCBI Taxonomy" id="83462"/>
    <lineage>
        <taxon>Bacteria</taxon>
        <taxon>Pseudomonadati</taxon>
        <taxon>Myxococcota</taxon>
        <taxon>Myxococcia</taxon>
        <taxon>Myxococcales</taxon>
        <taxon>Cystobacterineae</taxon>
        <taxon>Myxococcaceae</taxon>
        <taxon>Corallococcus</taxon>
    </lineage>
</organism>
<dbReference type="Gene3D" id="1.25.10.90">
    <property type="match status" value="1"/>
</dbReference>
<reference evidence="1 2" key="1">
    <citation type="submission" date="2020-01" db="EMBL/GenBank/DDBJ databases">
        <title>The draft genome sequence of Corallococcus exiguus DSM 14696.</title>
        <authorList>
            <person name="Zhang X."/>
            <person name="Zhu H."/>
        </authorList>
    </citation>
    <scope>NUCLEOTIDE SEQUENCE [LARGE SCALE GENOMIC DNA]</scope>
    <source>
        <strain evidence="1 2">DSM 14696</strain>
    </source>
</reference>
<sequence length="255" mass="29420">MSATHAVTEELRRTLKARSDPRLAEATRRYFPTDIRALGVRNAEVRRIADALIQERGLSPEDRLAVTEALLAQATHHEEVLLGFAVVRKVVGRSFDEALLDRFRYWLEHSVWNWAQCDDLCLTVLYPFFLTRTPALTRIQHWTSSRSPWCRRAANVALVKFVSRRIRSSRYMLPLEVIFGNAHRLLLDPEPYVQKSVGWLLKVAADHHREAVVAFIQENISGMQRDTLRYAIERLEPEQRKALLAVNADALISRK</sequence>
<dbReference type="CDD" id="cd06561">
    <property type="entry name" value="AlkD_like"/>
    <property type="match status" value="1"/>
</dbReference>
<protein>
    <submittedName>
        <fullName evidence="1">DNA alkylation repair protein</fullName>
    </submittedName>
</protein>
<dbReference type="RefSeq" id="WP_139919207.1">
    <property type="nucleotide sequence ID" value="NZ_CBCSLE010000148.1"/>
</dbReference>
<name>A0A7X4YKC0_9BACT</name>
<dbReference type="InterPro" id="IPR014825">
    <property type="entry name" value="DNA_alkylation"/>
</dbReference>
<dbReference type="PANTHER" id="PTHR34070">
    <property type="entry name" value="ARMADILLO-TYPE FOLD"/>
    <property type="match status" value="1"/>
</dbReference>
<dbReference type="AlphaFoldDB" id="A0A7X4YKC0"/>
<evidence type="ECO:0000313" key="1">
    <source>
        <dbReference type="EMBL" id="NBC46264.1"/>
    </source>
</evidence>
<dbReference type="EMBL" id="JAAAPK010000020">
    <property type="protein sequence ID" value="NBC46264.1"/>
    <property type="molecule type" value="Genomic_DNA"/>
</dbReference>
<evidence type="ECO:0000313" key="2">
    <source>
        <dbReference type="Proteomes" id="UP000537825"/>
    </source>
</evidence>
<accession>A0A7X4YKC0</accession>
<dbReference type="InterPro" id="IPR016024">
    <property type="entry name" value="ARM-type_fold"/>
</dbReference>
<dbReference type="PANTHER" id="PTHR34070:SF1">
    <property type="entry name" value="DNA ALKYLATION REPAIR PROTEIN"/>
    <property type="match status" value="1"/>
</dbReference>
<comment type="caution">
    <text evidence="1">The sequence shown here is derived from an EMBL/GenBank/DDBJ whole genome shotgun (WGS) entry which is preliminary data.</text>
</comment>
<proteinExistence type="predicted"/>
<dbReference type="Proteomes" id="UP000537825">
    <property type="component" value="Unassembled WGS sequence"/>
</dbReference>